<evidence type="ECO:0000313" key="2">
    <source>
        <dbReference type="Proteomes" id="UP001234178"/>
    </source>
</evidence>
<reference evidence="1 2" key="1">
    <citation type="journal article" date="2023" name="Nucleic Acids Res.">
        <title>The hologenome of Daphnia magna reveals possible DNA methylation and microbiome-mediated evolution of the host genome.</title>
        <authorList>
            <person name="Chaturvedi A."/>
            <person name="Li X."/>
            <person name="Dhandapani V."/>
            <person name="Marshall H."/>
            <person name="Kissane S."/>
            <person name="Cuenca-Cambronero M."/>
            <person name="Asole G."/>
            <person name="Calvet F."/>
            <person name="Ruiz-Romero M."/>
            <person name="Marangio P."/>
            <person name="Guigo R."/>
            <person name="Rago D."/>
            <person name="Mirbahai L."/>
            <person name="Eastwood N."/>
            <person name="Colbourne J.K."/>
            <person name="Zhou J."/>
            <person name="Mallon E."/>
            <person name="Orsini L."/>
        </authorList>
    </citation>
    <scope>NUCLEOTIDE SEQUENCE [LARGE SCALE GENOMIC DNA]</scope>
    <source>
        <strain evidence="1">LRV0_1</strain>
    </source>
</reference>
<dbReference type="EMBL" id="JAOYFB010000001">
    <property type="protein sequence ID" value="KAK4002182.1"/>
    <property type="molecule type" value="Genomic_DNA"/>
</dbReference>
<keyword evidence="2" id="KW-1185">Reference proteome</keyword>
<name>A0ABQ9YNJ0_9CRUS</name>
<accession>A0ABQ9YNJ0</accession>
<evidence type="ECO:0000313" key="1">
    <source>
        <dbReference type="EMBL" id="KAK4002182.1"/>
    </source>
</evidence>
<proteinExistence type="predicted"/>
<sequence>MIICEIKQVKQVPSSTTPMKSRLLVSIIGHLFRIYALLDLLWSLSSIRKWAFICILYHQAVTNMFYTDKHLRQRAS</sequence>
<dbReference type="Proteomes" id="UP001234178">
    <property type="component" value="Unassembled WGS sequence"/>
</dbReference>
<gene>
    <name evidence="1" type="ORF">OUZ56_004028</name>
</gene>
<organism evidence="1 2">
    <name type="scientific">Daphnia magna</name>
    <dbReference type="NCBI Taxonomy" id="35525"/>
    <lineage>
        <taxon>Eukaryota</taxon>
        <taxon>Metazoa</taxon>
        <taxon>Ecdysozoa</taxon>
        <taxon>Arthropoda</taxon>
        <taxon>Crustacea</taxon>
        <taxon>Branchiopoda</taxon>
        <taxon>Diplostraca</taxon>
        <taxon>Cladocera</taxon>
        <taxon>Anomopoda</taxon>
        <taxon>Daphniidae</taxon>
        <taxon>Daphnia</taxon>
    </lineage>
</organism>
<comment type="caution">
    <text evidence="1">The sequence shown here is derived from an EMBL/GenBank/DDBJ whole genome shotgun (WGS) entry which is preliminary data.</text>
</comment>
<protein>
    <submittedName>
        <fullName evidence="1">Uncharacterized protein</fullName>
    </submittedName>
</protein>